<dbReference type="Proteomes" id="UP000631114">
    <property type="component" value="Unassembled WGS sequence"/>
</dbReference>
<feature type="compositionally biased region" description="Basic and acidic residues" evidence="9">
    <location>
        <begin position="777"/>
        <end position="797"/>
    </location>
</feature>
<evidence type="ECO:0008006" key="17">
    <source>
        <dbReference type="Google" id="ProtNLM"/>
    </source>
</evidence>
<dbReference type="Pfam" id="PF04433">
    <property type="entry name" value="SWIRM"/>
    <property type="match status" value="1"/>
</dbReference>
<name>A0A835IQ71_9MAGN</name>
<evidence type="ECO:0000259" key="12">
    <source>
        <dbReference type="PROSITE" id="PS50934"/>
    </source>
</evidence>
<dbReference type="InterPro" id="IPR032451">
    <property type="entry name" value="SMARCC_C"/>
</dbReference>
<evidence type="ECO:0000256" key="9">
    <source>
        <dbReference type="SAM" id="MobiDB-lite"/>
    </source>
</evidence>
<gene>
    <name evidence="15" type="ORF">IFM89_011047</name>
</gene>
<evidence type="ECO:0000259" key="14">
    <source>
        <dbReference type="PROSITE" id="PS51294"/>
    </source>
</evidence>
<evidence type="ECO:0000256" key="6">
    <source>
        <dbReference type="ARBA" id="ARBA00023163"/>
    </source>
</evidence>
<dbReference type="InterPro" id="IPR043145">
    <property type="entry name" value="Znf_ZZ_sf"/>
</dbReference>
<sequence>MEKKAAAAEGGASNNSATPTPNSAEKPPRRRGVKRKSIFSTPTPSKRRGGKTSTPLPHFYQNNHNGPITRARQSPNKLAAASAAASSAANSSLSSSSAAFNAADVITTSSDVNNQNKSNEMLLILQPQIGDVSVGCEGMKLLGGDEDGKEENNKKKGVMIPGIEDEFEVIRSRDSNVHVVPTPAAWFSWTKIHGIEERGLPSFFSGKSEKRTPDVYMEIRNAIMRKYHNDPKTQIESKDLSELTVGELDARQVVMEFLDHWGLINFHPFPVVDSEKAGTKTDGSTKTASLADKLYKFEEAISCSDVGHKPDLSTQAMPPQLFPESAIPDEVRPEGPAVEYHCNSCSADCSRKRYHCQKQADFDLCSECYNNGKFDSGMSPTDFILMEPAEAPGVSCGSWTDQETLLLLEALELFGENWSEIAEHVATKSKAQCILHFVQMPIEDVFLEGKDDYDASLQVNNVPGSTNDDSSALIESNETLESKSTTDTDLPAVEASHAIMDNNSGNNGSSTLSLSPKTMESKNEATERPLSPKLDDSDPREPAEVKISEDISANCAINALKEAFDVVGSGDSISFADAGNPVMALAAFLSGLVEPDIAATWACGSLKVTSEDSPGIQLAARHCFVLEDPPNNLKKPPASESADVEMVDGEAKQDGKAPKDECFIENPQVQKNVSVEAQSDKDQNPPASESADVEMVDGEVKQDEGKALKDESQKEHHQVQNNVPVEAQNNKGQKEDGLQLHNHVAVIDGIDPSKDYTDKKIEDAVLKETVPLSSSLDEGKENSAAKERDYVTNKEDVAPGTAKGSNDSELLEKDCCYPKDEGKENCATKKQDDGTRNDVSPSIMKDPHSPQDESKENCTAKEQEDVTTMDVAPGIVKESAHSGLPGEDQTNSLSESGKTVFPSEAAPSSVEESTDVTPSGEISQSSEVPKDVDMVSASIPSEDKDPQETVAPTLAIESGADPGQCVSKVVECEIEKNRNTTETRDDDNVEPLKNRDQHSVDKVKRAALTVLSAAAMKAKLLADQEEHHIRQLATYLIEKQLHKIETKLAFFHDMDHVTMRAKEQMDRSRQRLYNERAQIIAARLGLPATSSRAMPPSIPSNRVALSYANSVPKSLPNMNSQKAPVNTFPKASPSPSFSSVSNAARGGSAHPSC</sequence>
<feature type="compositionally biased region" description="Basic and acidic residues" evidence="9">
    <location>
        <begin position="649"/>
        <end position="661"/>
    </location>
</feature>
<keyword evidence="3" id="KW-0862">Zinc</keyword>
<dbReference type="InterPro" id="IPR017884">
    <property type="entry name" value="SANT_dom"/>
</dbReference>
<feature type="compositionally biased region" description="Low complexity" evidence="9">
    <location>
        <begin position="902"/>
        <end position="911"/>
    </location>
</feature>
<feature type="compositionally biased region" description="Basic and acidic residues" evidence="9">
    <location>
        <begin position="810"/>
        <end position="836"/>
    </location>
</feature>
<dbReference type="InterPro" id="IPR041984">
    <property type="entry name" value="Rsc8/Ssr1/Ssr2_ZZ"/>
</dbReference>
<dbReference type="AlphaFoldDB" id="A0A835IQ71"/>
<evidence type="ECO:0000256" key="8">
    <source>
        <dbReference type="PROSITE-ProRule" id="PRU00228"/>
    </source>
</evidence>
<feature type="region of interest" description="Disordered" evidence="9">
    <location>
        <begin position="675"/>
        <end position="738"/>
    </location>
</feature>
<dbReference type="EMBL" id="JADFTS010000002">
    <property type="protein sequence ID" value="KAF9620312.1"/>
    <property type="molecule type" value="Genomic_DNA"/>
</dbReference>
<keyword evidence="6" id="KW-0804">Transcription</keyword>
<dbReference type="PANTHER" id="PTHR12802">
    <property type="entry name" value="SWI/SNF COMPLEX-RELATED"/>
    <property type="match status" value="1"/>
</dbReference>
<feature type="region of interest" description="Disordered" evidence="9">
    <location>
        <begin position="628"/>
        <end position="661"/>
    </location>
</feature>
<keyword evidence="4" id="KW-0805">Transcription regulation</keyword>
<proteinExistence type="predicted"/>
<keyword evidence="5" id="KW-0238">DNA-binding</keyword>
<evidence type="ECO:0000256" key="1">
    <source>
        <dbReference type="ARBA" id="ARBA00022723"/>
    </source>
</evidence>
<dbReference type="SMART" id="SM00717">
    <property type="entry name" value="SANT"/>
    <property type="match status" value="1"/>
</dbReference>
<feature type="domain" description="SANT" evidence="13">
    <location>
        <begin position="394"/>
        <end position="445"/>
    </location>
</feature>
<dbReference type="PROSITE" id="PS50135">
    <property type="entry name" value="ZF_ZZ_2"/>
    <property type="match status" value="1"/>
</dbReference>
<dbReference type="CDD" id="cd00167">
    <property type="entry name" value="SANT"/>
    <property type="match status" value="1"/>
</dbReference>
<dbReference type="InterPro" id="IPR036388">
    <property type="entry name" value="WH-like_DNA-bd_sf"/>
</dbReference>
<dbReference type="Gene3D" id="1.10.10.10">
    <property type="entry name" value="Winged helix-like DNA-binding domain superfamily/Winged helix DNA-binding domain"/>
    <property type="match status" value="1"/>
</dbReference>
<feature type="compositionally biased region" description="Polar residues" evidence="9">
    <location>
        <begin position="1113"/>
        <end position="1124"/>
    </location>
</feature>
<dbReference type="InterPro" id="IPR009057">
    <property type="entry name" value="Homeodomain-like_sf"/>
</dbReference>
<evidence type="ECO:0000259" key="11">
    <source>
        <dbReference type="PROSITE" id="PS50135"/>
    </source>
</evidence>
<evidence type="ECO:0000256" key="7">
    <source>
        <dbReference type="ARBA" id="ARBA00023242"/>
    </source>
</evidence>
<keyword evidence="7" id="KW-0539">Nucleus</keyword>
<dbReference type="PROSITE" id="PS01357">
    <property type="entry name" value="ZF_ZZ_1"/>
    <property type="match status" value="1"/>
</dbReference>
<dbReference type="InterPro" id="IPR000433">
    <property type="entry name" value="Znf_ZZ"/>
</dbReference>
<feature type="region of interest" description="Disordered" evidence="9">
    <location>
        <begin position="498"/>
        <end position="544"/>
    </location>
</feature>
<feature type="region of interest" description="Disordered" evidence="9">
    <location>
        <begin position="1"/>
        <end position="77"/>
    </location>
</feature>
<dbReference type="Pfam" id="PF16495">
    <property type="entry name" value="SWIRM-assoc_1"/>
    <property type="match status" value="1"/>
</dbReference>
<evidence type="ECO:0000259" key="10">
    <source>
        <dbReference type="PROSITE" id="PS50090"/>
    </source>
</evidence>
<dbReference type="PROSITE" id="PS51293">
    <property type="entry name" value="SANT"/>
    <property type="match status" value="1"/>
</dbReference>
<keyword evidence="16" id="KW-1185">Reference proteome</keyword>
<dbReference type="CDD" id="cd02336">
    <property type="entry name" value="ZZ_RSC8"/>
    <property type="match status" value="1"/>
</dbReference>
<dbReference type="SMART" id="SM00291">
    <property type="entry name" value="ZnF_ZZ"/>
    <property type="match status" value="1"/>
</dbReference>
<evidence type="ECO:0000256" key="3">
    <source>
        <dbReference type="ARBA" id="ARBA00022833"/>
    </source>
</evidence>
<evidence type="ECO:0000313" key="15">
    <source>
        <dbReference type="EMBL" id="KAF9620312.1"/>
    </source>
</evidence>
<evidence type="ECO:0000256" key="5">
    <source>
        <dbReference type="ARBA" id="ARBA00023125"/>
    </source>
</evidence>
<dbReference type="GO" id="GO:0008270">
    <property type="term" value="F:zinc ion binding"/>
    <property type="evidence" value="ECO:0007669"/>
    <property type="project" value="UniProtKB-KW"/>
</dbReference>
<feature type="compositionally biased region" description="Low complexity" evidence="9">
    <location>
        <begin position="7"/>
        <end position="17"/>
    </location>
</feature>
<feature type="compositionally biased region" description="Polar residues" evidence="9">
    <location>
        <begin position="915"/>
        <end position="927"/>
    </location>
</feature>
<feature type="domain" description="Myb-like" evidence="10">
    <location>
        <begin position="391"/>
        <end position="441"/>
    </location>
</feature>
<dbReference type="InterPro" id="IPR017930">
    <property type="entry name" value="Myb_dom"/>
</dbReference>
<feature type="compositionally biased region" description="Basic and acidic residues" evidence="9">
    <location>
        <begin position="698"/>
        <end position="718"/>
    </location>
</feature>
<dbReference type="SUPFAM" id="SSF57850">
    <property type="entry name" value="RING/U-box"/>
    <property type="match status" value="1"/>
</dbReference>
<dbReference type="GO" id="GO:0003677">
    <property type="term" value="F:DNA binding"/>
    <property type="evidence" value="ECO:0007669"/>
    <property type="project" value="UniProtKB-KW"/>
</dbReference>
<feature type="domain" description="SWIRM" evidence="12">
    <location>
        <begin position="178"/>
        <end position="275"/>
    </location>
</feature>
<feature type="compositionally biased region" description="Polar residues" evidence="9">
    <location>
        <begin position="719"/>
        <end position="731"/>
    </location>
</feature>
<dbReference type="PROSITE" id="PS50934">
    <property type="entry name" value="SWIRM"/>
    <property type="match status" value="1"/>
</dbReference>
<feature type="compositionally biased region" description="Low complexity" evidence="9">
    <location>
        <begin position="1129"/>
        <end position="1144"/>
    </location>
</feature>
<reference evidence="15 16" key="1">
    <citation type="submission" date="2020-10" db="EMBL/GenBank/DDBJ databases">
        <title>The Coptis chinensis genome and diversification of protoberbering-type alkaloids.</title>
        <authorList>
            <person name="Wang B."/>
            <person name="Shu S."/>
            <person name="Song C."/>
            <person name="Liu Y."/>
        </authorList>
    </citation>
    <scope>NUCLEOTIDE SEQUENCE [LARGE SCALE GENOMIC DNA]</scope>
    <source>
        <strain evidence="15">HL-2020</strain>
        <tissue evidence="15">Leaf</tissue>
    </source>
</reference>
<dbReference type="SUPFAM" id="SSF46689">
    <property type="entry name" value="Homeodomain-like"/>
    <property type="match status" value="2"/>
</dbReference>
<organism evidence="15 16">
    <name type="scientific">Coptis chinensis</name>
    <dbReference type="NCBI Taxonomy" id="261450"/>
    <lineage>
        <taxon>Eukaryota</taxon>
        <taxon>Viridiplantae</taxon>
        <taxon>Streptophyta</taxon>
        <taxon>Embryophyta</taxon>
        <taxon>Tracheophyta</taxon>
        <taxon>Spermatophyta</taxon>
        <taxon>Magnoliopsida</taxon>
        <taxon>Ranunculales</taxon>
        <taxon>Ranunculaceae</taxon>
        <taxon>Coptidoideae</taxon>
        <taxon>Coptis</taxon>
    </lineage>
</organism>
<feature type="compositionally biased region" description="Low complexity" evidence="9">
    <location>
        <begin position="502"/>
        <end position="515"/>
    </location>
</feature>
<dbReference type="InterPro" id="IPR007526">
    <property type="entry name" value="SWIRM"/>
</dbReference>
<dbReference type="Pfam" id="PF00569">
    <property type="entry name" value="ZZ"/>
    <property type="match status" value="1"/>
</dbReference>
<feature type="domain" description="HTH myb-type" evidence="14">
    <location>
        <begin position="391"/>
        <end position="433"/>
    </location>
</feature>
<keyword evidence="2 8" id="KW-0863">Zinc-finger</keyword>
<dbReference type="Pfam" id="PF00249">
    <property type="entry name" value="Myb_DNA-binding"/>
    <property type="match status" value="1"/>
</dbReference>
<feature type="region of interest" description="Disordered" evidence="9">
    <location>
        <begin position="766"/>
        <end position="932"/>
    </location>
</feature>
<feature type="compositionally biased region" description="Basic and acidic residues" evidence="9">
    <location>
        <begin position="533"/>
        <end position="544"/>
    </location>
</feature>
<keyword evidence="1" id="KW-0479">Metal-binding</keyword>
<dbReference type="OrthoDB" id="118550at2759"/>
<feature type="compositionally biased region" description="Polar residues" evidence="9">
    <location>
        <begin position="888"/>
        <end position="897"/>
    </location>
</feature>
<evidence type="ECO:0000313" key="16">
    <source>
        <dbReference type="Proteomes" id="UP000631114"/>
    </source>
</evidence>
<comment type="caution">
    <text evidence="15">The sequence shown here is derived from an EMBL/GenBank/DDBJ whole genome shotgun (WGS) entry which is preliminary data.</text>
</comment>
<dbReference type="GO" id="GO:0005634">
    <property type="term" value="C:nucleus"/>
    <property type="evidence" value="ECO:0007669"/>
    <property type="project" value="UniProtKB-ARBA"/>
</dbReference>
<feature type="compositionally biased region" description="Basic and acidic residues" evidence="9">
    <location>
        <begin position="845"/>
        <end position="864"/>
    </location>
</feature>
<evidence type="ECO:0000256" key="4">
    <source>
        <dbReference type="ARBA" id="ARBA00023015"/>
    </source>
</evidence>
<evidence type="ECO:0000259" key="13">
    <source>
        <dbReference type="PROSITE" id="PS51293"/>
    </source>
</evidence>
<dbReference type="Gene3D" id="1.10.10.60">
    <property type="entry name" value="Homeodomain-like"/>
    <property type="match status" value="1"/>
</dbReference>
<dbReference type="InterPro" id="IPR001005">
    <property type="entry name" value="SANT/Myb"/>
</dbReference>
<accession>A0A835IQ71</accession>
<feature type="compositionally biased region" description="Basic residues" evidence="9">
    <location>
        <begin position="28"/>
        <end position="37"/>
    </location>
</feature>
<dbReference type="PROSITE" id="PS50090">
    <property type="entry name" value="MYB_LIKE"/>
    <property type="match status" value="1"/>
</dbReference>
<feature type="compositionally biased region" description="Polar residues" evidence="9">
    <location>
        <begin position="51"/>
        <end position="76"/>
    </location>
</feature>
<protein>
    <recommendedName>
        <fullName evidence="17">SWI/SNF complex subunit SWI3D</fullName>
    </recommendedName>
</protein>
<dbReference type="PANTHER" id="PTHR12802:SF41">
    <property type="entry name" value="BRAHMA ASSOCIATED PROTEIN 155 KDA"/>
    <property type="match status" value="1"/>
</dbReference>
<dbReference type="FunFam" id="1.10.10.60:FF:000014">
    <property type="entry name" value="SWI/SNF complex subunit SMARCC2 isoform C"/>
    <property type="match status" value="1"/>
</dbReference>
<dbReference type="Gene3D" id="3.30.60.90">
    <property type="match status" value="1"/>
</dbReference>
<feature type="region of interest" description="Disordered" evidence="9">
    <location>
        <begin position="1113"/>
        <end position="1153"/>
    </location>
</feature>
<dbReference type="PROSITE" id="PS51294">
    <property type="entry name" value="HTH_MYB"/>
    <property type="match status" value="1"/>
</dbReference>
<feature type="domain" description="ZZ-type" evidence="11">
    <location>
        <begin position="337"/>
        <end position="394"/>
    </location>
</feature>
<evidence type="ECO:0000256" key="2">
    <source>
        <dbReference type="ARBA" id="ARBA00022771"/>
    </source>
</evidence>